<sequence>MRHYYLSIFPTEGLIASELSPEDFGSYMAIGAKKGAYEGIIFAEVEEGFGNFFDWEYAKKKCVSHPNGEPKHSVYLAVYRVLENIPVDKLKNIYLTTRDGRTLELEKSDYKAPQKKNYYLYQELCPINPLVVSSLEPIEFAANISNGSSKIYVPTIAFCDIKTIDFDHPEDSGNIGAIYDRNIEHLKECIAAVTTNKEKPTKTIERSHIGAFSYQIINSGIYIGNKDALVYYPMKTIEELRKNHYDWARSAMII</sequence>
<accession>A0ABU9U9Z5</accession>
<comment type="caution">
    <text evidence="1">The sequence shown here is derived from an EMBL/GenBank/DDBJ whole genome shotgun (WGS) entry which is preliminary data.</text>
</comment>
<dbReference type="Proteomes" id="UP001466331">
    <property type="component" value="Unassembled WGS sequence"/>
</dbReference>
<proteinExistence type="predicted"/>
<name>A0ABU9U9Z5_9SPIR</name>
<protein>
    <submittedName>
        <fullName evidence="1">Uncharacterized protein</fullName>
    </submittedName>
</protein>
<dbReference type="EMBL" id="JBCHKQ010000001">
    <property type="protein sequence ID" value="MEM5947481.1"/>
    <property type="molecule type" value="Genomic_DNA"/>
</dbReference>
<dbReference type="RefSeq" id="WP_420068929.1">
    <property type="nucleotide sequence ID" value="NZ_JBCHKQ010000001.1"/>
</dbReference>
<keyword evidence="2" id="KW-1185">Reference proteome</keyword>
<evidence type="ECO:0000313" key="1">
    <source>
        <dbReference type="EMBL" id="MEM5947481.1"/>
    </source>
</evidence>
<gene>
    <name evidence="1" type="ORF">WKV44_02880</name>
</gene>
<organism evidence="1 2">
    <name type="scientific">Rarispira pelagica</name>
    <dbReference type="NCBI Taxonomy" id="3141764"/>
    <lineage>
        <taxon>Bacteria</taxon>
        <taxon>Pseudomonadati</taxon>
        <taxon>Spirochaetota</taxon>
        <taxon>Spirochaetia</taxon>
        <taxon>Winmispirales</taxon>
        <taxon>Winmispiraceae</taxon>
        <taxon>Rarispira</taxon>
    </lineage>
</organism>
<evidence type="ECO:0000313" key="2">
    <source>
        <dbReference type="Proteomes" id="UP001466331"/>
    </source>
</evidence>
<reference evidence="1 2" key="1">
    <citation type="submission" date="2024-03" db="EMBL/GenBank/DDBJ databases">
        <title>Ignisphaera cupida sp. nov., a hyperthermophilic hydrolytic archaeon from a hot spring of Kamchatka, and proposal of Ignisphaeraceae fam. nov.</title>
        <authorList>
            <person name="Podosokorskaya O.A."/>
            <person name="Elcheninov A.G."/>
            <person name="Maltseva A.I."/>
            <person name="Zayulina K.S."/>
            <person name="Novikov A."/>
            <person name="Merkel A.Y."/>
        </authorList>
    </citation>
    <scope>NUCLEOTIDE SEQUENCE [LARGE SCALE GENOMIC DNA]</scope>
    <source>
        <strain evidence="1 2">38H-sp</strain>
    </source>
</reference>